<evidence type="ECO:0008006" key="3">
    <source>
        <dbReference type="Google" id="ProtNLM"/>
    </source>
</evidence>
<dbReference type="EMBL" id="KN847334">
    <property type="protein sequence ID" value="KIW45242.1"/>
    <property type="molecule type" value="Genomic_DNA"/>
</dbReference>
<reference evidence="1 2" key="1">
    <citation type="submission" date="2015-01" db="EMBL/GenBank/DDBJ databases">
        <title>The Genome Sequence of Exophiala oligosperma CBS72588.</title>
        <authorList>
            <consortium name="The Broad Institute Genomics Platform"/>
            <person name="Cuomo C."/>
            <person name="de Hoog S."/>
            <person name="Gorbushina A."/>
            <person name="Stielow B."/>
            <person name="Teixiera M."/>
            <person name="Abouelleil A."/>
            <person name="Chapman S.B."/>
            <person name="Priest M."/>
            <person name="Young S.K."/>
            <person name="Wortman J."/>
            <person name="Nusbaum C."/>
            <person name="Birren B."/>
        </authorList>
    </citation>
    <scope>NUCLEOTIDE SEQUENCE [LARGE SCALE GENOMIC DNA]</scope>
    <source>
        <strain evidence="1 2">CBS 72588</strain>
    </source>
</reference>
<evidence type="ECO:0000313" key="2">
    <source>
        <dbReference type="Proteomes" id="UP000053342"/>
    </source>
</evidence>
<name>A0A0D2C5Z1_9EURO</name>
<dbReference type="GeneID" id="27355718"/>
<dbReference type="VEuPathDB" id="FungiDB:PV06_03644"/>
<dbReference type="OrthoDB" id="10011777at2759"/>
<dbReference type="Proteomes" id="UP000053342">
    <property type="component" value="Unassembled WGS sequence"/>
</dbReference>
<dbReference type="AlphaFoldDB" id="A0A0D2C5Z1"/>
<dbReference type="RefSeq" id="XP_016265458.1">
    <property type="nucleotide sequence ID" value="XM_016404453.1"/>
</dbReference>
<organism evidence="1 2">
    <name type="scientific">Exophiala oligosperma</name>
    <dbReference type="NCBI Taxonomy" id="215243"/>
    <lineage>
        <taxon>Eukaryota</taxon>
        <taxon>Fungi</taxon>
        <taxon>Dikarya</taxon>
        <taxon>Ascomycota</taxon>
        <taxon>Pezizomycotina</taxon>
        <taxon>Eurotiomycetes</taxon>
        <taxon>Chaetothyriomycetidae</taxon>
        <taxon>Chaetothyriales</taxon>
        <taxon>Herpotrichiellaceae</taxon>
        <taxon>Exophiala</taxon>
    </lineage>
</organism>
<keyword evidence="2" id="KW-1185">Reference proteome</keyword>
<dbReference type="HOGENOM" id="CLU_2793985_0_0_1"/>
<protein>
    <recommendedName>
        <fullName evidence="3">ABM domain-containing protein</fullName>
    </recommendedName>
</protein>
<gene>
    <name evidence="1" type="ORF">PV06_03644</name>
</gene>
<accession>A0A0D2C5Z1</accession>
<evidence type="ECO:0000313" key="1">
    <source>
        <dbReference type="EMBL" id="KIW45242.1"/>
    </source>
</evidence>
<proteinExistence type="predicted"/>
<sequence>MTTANVFVHVSPKPGKEARIAELGDYVLDQVKAHEPWVSMYRVYSAKSLEGDLVHYFIEFRYGRIRVV</sequence>